<gene>
    <name evidence="4" type="ORF">IEN85_12695</name>
</gene>
<keyword evidence="2" id="KW-0378">Hydrolase</keyword>
<dbReference type="Pfam" id="PF13472">
    <property type="entry name" value="Lipase_GDSL_2"/>
    <property type="match status" value="1"/>
</dbReference>
<dbReference type="GO" id="GO:0016788">
    <property type="term" value="F:hydrolase activity, acting on ester bonds"/>
    <property type="evidence" value="ECO:0007669"/>
    <property type="project" value="UniProtKB-ARBA"/>
</dbReference>
<organism evidence="4 5">
    <name type="scientific">Pelagicoccus enzymogenes</name>
    <dbReference type="NCBI Taxonomy" id="2773457"/>
    <lineage>
        <taxon>Bacteria</taxon>
        <taxon>Pseudomonadati</taxon>
        <taxon>Verrucomicrobiota</taxon>
        <taxon>Opitutia</taxon>
        <taxon>Puniceicoccales</taxon>
        <taxon>Pelagicoccaceae</taxon>
        <taxon>Pelagicoccus</taxon>
    </lineage>
</organism>
<proteinExistence type="inferred from homology"/>
<evidence type="ECO:0000256" key="1">
    <source>
        <dbReference type="ARBA" id="ARBA00008668"/>
    </source>
</evidence>
<feature type="domain" description="SGNH hydrolase-type esterase" evidence="3">
    <location>
        <begin position="171"/>
        <end position="348"/>
    </location>
</feature>
<protein>
    <submittedName>
        <fullName evidence="4">Rhamnogalacturonan acetylesterase</fullName>
    </submittedName>
</protein>
<comment type="caution">
    <text evidence="4">The sequence shown here is derived from an EMBL/GenBank/DDBJ whole genome shotgun (WGS) entry which is preliminary data.</text>
</comment>
<keyword evidence="5" id="KW-1185">Reference proteome</keyword>
<dbReference type="InterPro" id="IPR008979">
    <property type="entry name" value="Galactose-bd-like_sf"/>
</dbReference>
<accession>A0A927F8N6</accession>
<dbReference type="SUPFAM" id="SSF49785">
    <property type="entry name" value="Galactose-binding domain-like"/>
    <property type="match status" value="1"/>
</dbReference>
<dbReference type="AlphaFoldDB" id="A0A927F8N6"/>
<evidence type="ECO:0000256" key="2">
    <source>
        <dbReference type="ARBA" id="ARBA00022801"/>
    </source>
</evidence>
<reference evidence="4" key="1">
    <citation type="submission" date="2020-09" db="EMBL/GenBank/DDBJ databases">
        <title>Pelagicoccus enzymogenes sp. nov. with an EPS production, isolated from marine sediment.</title>
        <authorList>
            <person name="Feng X."/>
        </authorList>
    </citation>
    <scope>NUCLEOTIDE SEQUENCE</scope>
    <source>
        <strain evidence="4">NFK12</strain>
    </source>
</reference>
<evidence type="ECO:0000313" key="5">
    <source>
        <dbReference type="Proteomes" id="UP000622317"/>
    </source>
</evidence>
<evidence type="ECO:0000259" key="3">
    <source>
        <dbReference type="Pfam" id="PF13472"/>
    </source>
</evidence>
<dbReference type="Gene3D" id="2.60.120.430">
    <property type="entry name" value="Galactose-binding lectin"/>
    <property type="match status" value="1"/>
</dbReference>
<sequence>MTVSLAGGNVLRFSFDPAATRRGDIEVASDQSYDQESGYGYDLGTSPESANGAYYFSVSAEDGNYRLEIEFGDEQSASSNTVKVESRRLLLEKVDTKPGEFVTRSVVANTRNEKLVPPEKFAPGGTAVVLNEREIGKLHWDDKLTIEFNGSAPSVRSIRIEPAAVPTVYLVGDSTVTDQPYEPAASWGQMLPRFFEGEIAVANHAESGETMKSFMTGLRLAKVLQDMKEGDYLFIQFTHNDQKRQWPQTYVEANSTYKAYLNVLIAEARLRGATPVLVTSMERRRFDEKGKIVSTLGDYPKAMREVAKAQKVSLIDLQRMSVMLYEALGEEDAPKAFSAGGKDATHHNNYGAYQLAKCVVQGIVDAKLPLAKHIIDDFEGYDPKRPDDVDTFEMAASPFSSDLAPLGN</sequence>
<name>A0A927F8N6_9BACT</name>
<dbReference type="InterPro" id="IPR037459">
    <property type="entry name" value="RhgT-like"/>
</dbReference>
<dbReference type="CDD" id="cd01821">
    <property type="entry name" value="Rhamnogalacturan_acetylesterase_like"/>
    <property type="match status" value="1"/>
</dbReference>
<evidence type="ECO:0000313" key="4">
    <source>
        <dbReference type="EMBL" id="MBD5780352.1"/>
    </source>
</evidence>
<dbReference type="PANTHER" id="PTHR43695">
    <property type="entry name" value="PUTATIVE (AFU_ORTHOLOGUE AFUA_2G17250)-RELATED"/>
    <property type="match status" value="1"/>
</dbReference>
<dbReference type="Gene3D" id="3.40.50.1110">
    <property type="entry name" value="SGNH hydrolase"/>
    <property type="match status" value="1"/>
</dbReference>
<dbReference type="SUPFAM" id="SSF52266">
    <property type="entry name" value="SGNH hydrolase"/>
    <property type="match status" value="1"/>
</dbReference>
<comment type="similarity">
    <text evidence="1">Belongs to the 'GDSL' lipolytic enzyme family.</text>
</comment>
<dbReference type="PANTHER" id="PTHR43695:SF1">
    <property type="entry name" value="RHAMNOGALACTURONAN ACETYLESTERASE"/>
    <property type="match status" value="1"/>
</dbReference>
<dbReference type="InterPro" id="IPR036514">
    <property type="entry name" value="SGNH_hydro_sf"/>
</dbReference>
<dbReference type="EMBL" id="JACYFG010000036">
    <property type="protein sequence ID" value="MBD5780352.1"/>
    <property type="molecule type" value="Genomic_DNA"/>
</dbReference>
<dbReference type="Proteomes" id="UP000622317">
    <property type="component" value="Unassembled WGS sequence"/>
</dbReference>
<dbReference type="InterPro" id="IPR013830">
    <property type="entry name" value="SGNH_hydro"/>
</dbReference>